<keyword evidence="2" id="KW-0229">DNA integration</keyword>
<dbReference type="InterPro" id="IPR038488">
    <property type="entry name" value="Integrase_DNA-bd_sf"/>
</dbReference>
<dbReference type="GO" id="GO:0015074">
    <property type="term" value="P:DNA integration"/>
    <property type="evidence" value="ECO:0007669"/>
    <property type="project" value="UniProtKB-KW"/>
</dbReference>
<sequence length="101" mass="11619">MSTRIKYILGHYGGHKRCPHFEVPPMKLTARQVDTAKPKEKPYKLSDGGGLYLEVATSGSRYWRLKYRYAGKEKRLAFGVYPEVSLGKVRISRSFLPKLTR</sequence>
<evidence type="ECO:0000256" key="1">
    <source>
        <dbReference type="ARBA" id="ARBA00008857"/>
    </source>
</evidence>
<name>A0A376FI14_ENTAS</name>
<evidence type="ECO:0000313" key="4">
    <source>
        <dbReference type="EMBL" id="STD24577.1"/>
    </source>
</evidence>
<proteinExistence type="inferred from homology"/>
<feature type="domain" description="Integrase DNA-binding" evidence="3">
    <location>
        <begin position="28"/>
        <end position="92"/>
    </location>
</feature>
<dbReference type="InterPro" id="IPR050808">
    <property type="entry name" value="Phage_Integrase"/>
</dbReference>
<accession>A0A376FI14</accession>
<gene>
    <name evidence="4" type="primary">intS_4</name>
    <name evidence="4" type="ORF">NCTC12123_04492</name>
</gene>
<dbReference type="PANTHER" id="PTHR30629">
    <property type="entry name" value="PROPHAGE INTEGRASE"/>
    <property type="match status" value="1"/>
</dbReference>
<dbReference type="AlphaFoldDB" id="A0A376FI14"/>
<organism evidence="4 5">
    <name type="scientific">Enterobacter asburiae</name>
    <dbReference type="NCBI Taxonomy" id="61645"/>
    <lineage>
        <taxon>Bacteria</taxon>
        <taxon>Pseudomonadati</taxon>
        <taxon>Pseudomonadota</taxon>
        <taxon>Gammaproteobacteria</taxon>
        <taxon>Enterobacterales</taxon>
        <taxon>Enterobacteriaceae</taxon>
        <taxon>Enterobacter</taxon>
        <taxon>Enterobacter cloacae complex</taxon>
    </lineage>
</organism>
<reference evidence="4 5" key="1">
    <citation type="submission" date="2018-06" db="EMBL/GenBank/DDBJ databases">
        <authorList>
            <consortium name="Pathogen Informatics"/>
            <person name="Doyle S."/>
        </authorList>
    </citation>
    <scope>NUCLEOTIDE SEQUENCE [LARGE SCALE GENOMIC DNA]</scope>
    <source>
        <strain evidence="4 5">NCTC12123</strain>
    </source>
</reference>
<dbReference type="Pfam" id="PF13356">
    <property type="entry name" value="Arm-DNA-bind_3"/>
    <property type="match status" value="1"/>
</dbReference>
<protein>
    <submittedName>
        <fullName evidence="4">Prophage CPS-53 integrase</fullName>
    </submittedName>
</protein>
<evidence type="ECO:0000256" key="2">
    <source>
        <dbReference type="ARBA" id="ARBA00022908"/>
    </source>
</evidence>
<evidence type="ECO:0000259" key="3">
    <source>
        <dbReference type="Pfam" id="PF13356"/>
    </source>
</evidence>
<dbReference type="Gene3D" id="3.30.160.390">
    <property type="entry name" value="Integrase, DNA-binding domain"/>
    <property type="match status" value="1"/>
</dbReference>
<dbReference type="PANTHER" id="PTHR30629:SF2">
    <property type="entry name" value="PROPHAGE INTEGRASE INTS-RELATED"/>
    <property type="match status" value="1"/>
</dbReference>
<dbReference type="EMBL" id="UFYI01000007">
    <property type="protein sequence ID" value="STD24577.1"/>
    <property type="molecule type" value="Genomic_DNA"/>
</dbReference>
<dbReference type="Proteomes" id="UP000255163">
    <property type="component" value="Unassembled WGS sequence"/>
</dbReference>
<dbReference type="InterPro" id="IPR025166">
    <property type="entry name" value="Integrase_DNA_bind_dom"/>
</dbReference>
<comment type="similarity">
    <text evidence="1">Belongs to the 'phage' integrase family.</text>
</comment>
<evidence type="ECO:0000313" key="5">
    <source>
        <dbReference type="Proteomes" id="UP000255163"/>
    </source>
</evidence>